<feature type="non-terminal residue" evidence="1">
    <location>
        <position position="109"/>
    </location>
</feature>
<reference evidence="1 2" key="1">
    <citation type="journal article" date="2018" name="PLoS ONE">
        <title>The draft genome of Kipferlia bialata reveals reductive genome evolution in fornicate parasites.</title>
        <authorList>
            <person name="Tanifuji G."/>
            <person name="Takabayashi S."/>
            <person name="Kume K."/>
            <person name="Takagi M."/>
            <person name="Nakayama T."/>
            <person name="Kamikawa R."/>
            <person name="Inagaki Y."/>
            <person name="Hashimoto T."/>
        </authorList>
    </citation>
    <scope>NUCLEOTIDE SEQUENCE [LARGE SCALE GENOMIC DNA]</scope>
    <source>
        <strain evidence="1">NY0173</strain>
    </source>
</reference>
<sequence>LAATLFSTRDAAIRRGICLEETPTGAEGERVYETHRWYRYNTTVSEGTTDDAASSDAVLCWGRKGSAFEGEGCCLYKAPNATFFALILYRYPWVSAKAIEDLVAVINGI</sequence>
<gene>
    <name evidence="1" type="ORF">KIPB_011120</name>
</gene>
<dbReference type="AlphaFoldDB" id="A0A9K3D7J8"/>
<evidence type="ECO:0000313" key="1">
    <source>
        <dbReference type="EMBL" id="GIQ88789.1"/>
    </source>
</evidence>
<organism evidence="1 2">
    <name type="scientific">Kipferlia bialata</name>
    <dbReference type="NCBI Taxonomy" id="797122"/>
    <lineage>
        <taxon>Eukaryota</taxon>
        <taxon>Metamonada</taxon>
        <taxon>Carpediemonas-like organisms</taxon>
        <taxon>Kipferlia</taxon>
    </lineage>
</organism>
<accession>A0A9K3D7J8</accession>
<name>A0A9K3D7J8_9EUKA</name>
<proteinExistence type="predicted"/>
<protein>
    <submittedName>
        <fullName evidence="1">Uncharacterized protein</fullName>
    </submittedName>
</protein>
<comment type="caution">
    <text evidence="1">The sequence shown here is derived from an EMBL/GenBank/DDBJ whole genome shotgun (WGS) entry which is preliminary data.</text>
</comment>
<evidence type="ECO:0000313" key="2">
    <source>
        <dbReference type="Proteomes" id="UP000265618"/>
    </source>
</evidence>
<dbReference type="EMBL" id="BDIP01004389">
    <property type="protein sequence ID" value="GIQ88789.1"/>
    <property type="molecule type" value="Genomic_DNA"/>
</dbReference>
<keyword evidence="2" id="KW-1185">Reference proteome</keyword>
<dbReference type="Proteomes" id="UP000265618">
    <property type="component" value="Unassembled WGS sequence"/>
</dbReference>